<evidence type="ECO:0000259" key="8">
    <source>
        <dbReference type="PROSITE" id="PS51101"/>
    </source>
</evidence>
<dbReference type="Gene3D" id="3.40.35.10">
    <property type="entry name" value="Phosphotransferase system, sorbose subfamily IIB component"/>
    <property type="match status" value="1"/>
</dbReference>
<dbReference type="InterPro" id="IPR036667">
    <property type="entry name" value="PTS_IIB_sorbose-sp_sf"/>
</dbReference>
<protein>
    <submittedName>
        <fullName evidence="9">PTS fructose transporter subunit IIB</fullName>
    </submittedName>
</protein>
<evidence type="ECO:0000256" key="2">
    <source>
        <dbReference type="ARBA" id="ARBA00022448"/>
    </source>
</evidence>
<keyword evidence="4" id="KW-0762">Sugar transport</keyword>
<evidence type="ECO:0000256" key="1">
    <source>
        <dbReference type="ARBA" id="ARBA00004496"/>
    </source>
</evidence>
<gene>
    <name evidence="9" type="ORF">BSQ50_11300</name>
</gene>
<dbReference type="GO" id="GO:0005737">
    <property type="term" value="C:cytoplasm"/>
    <property type="evidence" value="ECO:0007669"/>
    <property type="project" value="UniProtKB-SubCell"/>
</dbReference>
<dbReference type="EMBL" id="CP018180">
    <property type="protein sequence ID" value="AUJ33278.1"/>
    <property type="molecule type" value="Genomic_DNA"/>
</dbReference>
<dbReference type="SUPFAM" id="SSF52728">
    <property type="entry name" value="PTS IIb component"/>
    <property type="match status" value="1"/>
</dbReference>
<dbReference type="Proteomes" id="UP000324497">
    <property type="component" value="Chromosome"/>
</dbReference>
<dbReference type="GO" id="GO:0008982">
    <property type="term" value="F:protein-N(PI)-phosphohistidine-sugar phosphotransferase activity"/>
    <property type="evidence" value="ECO:0007669"/>
    <property type="project" value="InterPro"/>
</dbReference>
<evidence type="ECO:0000313" key="10">
    <source>
        <dbReference type="Proteomes" id="UP000324497"/>
    </source>
</evidence>
<keyword evidence="2" id="KW-0813">Transport</keyword>
<keyword evidence="6" id="KW-0598">Phosphotransferase system</keyword>
<dbReference type="Pfam" id="PF03830">
    <property type="entry name" value="PTSIIB_sorb"/>
    <property type="match status" value="1"/>
</dbReference>
<dbReference type="GO" id="GO:0016301">
    <property type="term" value="F:kinase activity"/>
    <property type="evidence" value="ECO:0007669"/>
    <property type="project" value="UniProtKB-KW"/>
</dbReference>
<dbReference type="InterPro" id="IPR004720">
    <property type="entry name" value="PTS_IIB_sorbose-sp"/>
</dbReference>
<proteinExistence type="predicted"/>
<feature type="domain" description="PTS EIIB type-4" evidence="8">
    <location>
        <begin position="1"/>
        <end position="163"/>
    </location>
</feature>
<keyword evidence="5" id="KW-0808">Transferase</keyword>
<evidence type="ECO:0000256" key="7">
    <source>
        <dbReference type="ARBA" id="ARBA00022777"/>
    </source>
</evidence>
<keyword evidence="3" id="KW-0963">Cytoplasm</keyword>
<name>A0A3Q8CDK6_9LACO</name>
<keyword evidence="10" id="KW-1185">Reference proteome</keyword>
<dbReference type="PROSITE" id="PS51101">
    <property type="entry name" value="PTS_EIIB_TYPE_4"/>
    <property type="match status" value="1"/>
</dbReference>
<organism evidence="9 10">
    <name type="scientific">Liquorilactobacillus nagelii</name>
    <dbReference type="NCBI Taxonomy" id="82688"/>
    <lineage>
        <taxon>Bacteria</taxon>
        <taxon>Bacillati</taxon>
        <taxon>Bacillota</taxon>
        <taxon>Bacilli</taxon>
        <taxon>Lactobacillales</taxon>
        <taxon>Lactobacillaceae</taxon>
        <taxon>Liquorilactobacillus</taxon>
    </lineage>
</organism>
<dbReference type="AlphaFoldDB" id="A0A3Q8CDK6"/>
<accession>A0A3Q8CDK6</accession>
<evidence type="ECO:0000256" key="4">
    <source>
        <dbReference type="ARBA" id="ARBA00022597"/>
    </source>
</evidence>
<keyword evidence="7" id="KW-0418">Kinase</keyword>
<comment type="subcellular location">
    <subcellularLocation>
        <location evidence="1">Cytoplasm</location>
    </subcellularLocation>
</comment>
<evidence type="ECO:0000256" key="3">
    <source>
        <dbReference type="ARBA" id="ARBA00022490"/>
    </source>
</evidence>
<dbReference type="GO" id="GO:0009401">
    <property type="term" value="P:phosphoenolpyruvate-dependent sugar phosphotransferase system"/>
    <property type="evidence" value="ECO:0007669"/>
    <property type="project" value="UniProtKB-KW"/>
</dbReference>
<evidence type="ECO:0000256" key="6">
    <source>
        <dbReference type="ARBA" id="ARBA00022683"/>
    </source>
</evidence>
<evidence type="ECO:0000313" key="9">
    <source>
        <dbReference type="EMBL" id="AUJ33278.1"/>
    </source>
</evidence>
<reference evidence="9 10" key="1">
    <citation type="submission" date="2016-11" db="EMBL/GenBank/DDBJ databases">
        <title>Interaction between Lactobacillus species and yeast in water kefir.</title>
        <authorList>
            <person name="Behr J."/>
            <person name="Xu D."/>
            <person name="Vogel R.F."/>
        </authorList>
    </citation>
    <scope>NUCLEOTIDE SEQUENCE [LARGE SCALE GENOMIC DNA]</scope>
    <source>
        <strain evidence="9 10">TMW 1.1827</strain>
    </source>
</reference>
<evidence type="ECO:0000256" key="5">
    <source>
        <dbReference type="ARBA" id="ARBA00022679"/>
    </source>
</evidence>
<dbReference type="KEGG" id="lng:BSQ50_11300"/>
<sequence>MDIRLLRIDSRLLHGQVTTNWAKVTKVNRILVVSDEAAHNNIRRTLMFQAAPPGIRVNVMPVSKMLSIYRDPRFDFFQVLVLVERPVDAQRLIAGGLKVSKVNIGALSFDSSRIMVTDTIAVNQDDVLAFKWMHQHDIQLDVRKVSGDNSKNLWKYLKDKKLV</sequence>